<accession>A0A023BZP7</accession>
<dbReference type="AlphaFoldDB" id="A0A023BZP7"/>
<evidence type="ECO:0000313" key="5">
    <source>
        <dbReference type="EMBL" id="EZH75118.1"/>
    </source>
</evidence>
<dbReference type="PANTHER" id="PTHR31018:SF3">
    <property type="entry name" value="RECEPTOR PROTEIN-TYROSINE KINASE"/>
    <property type="match status" value="1"/>
</dbReference>
<dbReference type="InterPro" id="IPR026906">
    <property type="entry name" value="LRR_5"/>
</dbReference>
<dbReference type="InterPro" id="IPR051648">
    <property type="entry name" value="CWI-Assembly_Regulator"/>
</dbReference>
<feature type="signal peptide" evidence="4">
    <location>
        <begin position="1"/>
        <end position="21"/>
    </location>
</feature>
<dbReference type="STRING" id="1317122.ATO12_10360"/>
<dbReference type="InterPro" id="IPR032675">
    <property type="entry name" value="LRR_dom_sf"/>
</dbReference>
<organism evidence="5 6">
    <name type="scientific">Aquimarina atlantica</name>
    <dbReference type="NCBI Taxonomy" id="1317122"/>
    <lineage>
        <taxon>Bacteria</taxon>
        <taxon>Pseudomonadati</taxon>
        <taxon>Bacteroidota</taxon>
        <taxon>Flavobacteriia</taxon>
        <taxon>Flavobacteriales</taxon>
        <taxon>Flavobacteriaceae</taxon>
        <taxon>Aquimarina</taxon>
    </lineage>
</organism>
<dbReference type="PANTHER" id="PTHR31018">
    <property type="entry name" value="SPORULATION-SPECIFIC PROTEIN-RELATED"/>
    <property type="match status" value="1"/>
</dbReference>
<keyword evidence="6" id="KW-1185">Reference proteome</keyword>
<dbReference type="SUPFAM" id="SSF52058">
    <property type="entry name" value="L domain-like"/>
    <property type="match status" value="1"/>
</dbReference>
<comment type="caution">
    <text evidence="5">The sequence shown here is derived from an EMBL/GenBank/DDBJ whole genome shotgun (WGS) entry which is preliminary data.</text>
</comment>
<gene>
    <name evidence="5" type="ORF">ATO12_10360</name>
</gene>
<dbReference type="PROSITE" id="PS51257">
    <property type="entry name" value="PROKAR_LIPOPROTEIN"/>
    <property type="match status" value="1"/>
</dbReference>
<evidence type="ECO:0000256" key="4">
    <source>
        <dbReference type="SAM" id="SignalP"/>
    </source>
</evidence>
<sequence>MKHIFLLITLTIITISCSLDGADGIDGANGINGTGGENGLGLLVFSGDITDEDAAKIIAENTGKNTHTIIIKNTTNLTTIEISEISTLVELEVIGNEKLQTLTIANLESIFGEAKIQTNAALTSINFSKLTTVGSFAISGSPLLENLSFPSLIDSKNSLSISNLDNLTTLDLSSLVSANFMQINRNEKLPNIDLPKLTVLGKALISDNIAIQTINLPVLNTIEVTEDKNINGSLSIERNTTLTAIHLNVLTSINILAIRNNENLVTIHLDKLVSLGSVSFGSNPKITTISFPNITTIKNINFSENDLVTNIAFPDLRNLESNLTITGNDILETLSFPMLTSIGTENRYSFRVRDNMIRNITFPNLETVNATTINIGEDLLEAVDFPKLATFSVLDIDSTVLLNSVILSSIQDFERLDLNSSGKLSTAAIDGILTRLVNITPAITNKTVSIQGIASAQAQINADTLRSNGNTVNITE</sequence>
<reference evidence="5 6" key="1">
    <citation type="submission" date="2014-04" db="EMBL/GenBank/DDBJ databases">
        <title>Aquimarina sp. 22II-S11-z7 Genome Sequencing.</title>
        <authorList>
            <person name="Lai Q."/>
        </authorList>
    </citation>
    <scope>NUCLEOTIDE SEQUENCE [LARGE SCALE GENOMIC DNA]</scope>
    <source>
        <strain evidence="5 6">22II-S11-z7</strain>
    </source>
</reference>
<keyword evidence="2 4" id="KW-0732">Signal</keyword>
<comment type="subcellular location">
    <subcellularLocation>
        <location evidence="1">Cell envelope</location>
    </subcellularLocation>
</comment>
<dbReference type="EMBL" id="AQRA01000002">
    <property type="protein sequence ID" value="EZH75118.1"/>
    <property type="molecule type" value="Genomic_DNA"/>
</dbReference>
<proteinExistence type="predicted"/>
<evidence type="ECO:0000256" key="2">
    <source>
        <dbReference type="ARBA" id="ARBA00022729"/>
    </source>
</evidence>
<dbReference type="eggNOG" id="ENOG5030KQU">
    <property type="taxonomic scope" value="Bacteria"/>
</dbReference>
<protein>
    <recommendedName>
        <fullName evidence="7">Receptor L-domain domain-containing protein</fullName>
    </recommendedName>
</protein>
<evidence type="ECO:0000256" key="3">
    <source>
        <dbReference type="ARBA" id="ARBA00023180"/>
    </source>
</evidence>
<name>A0A023BZP7_9FLAO</name>
<dbReference type="OrthoDB" id="1156369at2"/>
<keyword evidence="3" id="KW-0325">Glycoprotein</keyword>
<evidence type="ECO:0000313" key="6">
    <source>
        <dbReference type="Proteomes" id="UP000023541"/>
    </source>
</evidence>
<dbReference type="RefSeq" id="WP_034240289.1">
    <property type="nucleotide sequence ID" value="NZ_AQRA01000002.1"/>
</dbReference>
<dbReference type="Pfam" id="PF13306">
    <property type="entry name" value="LRR_5"/>
    <property type="match status" value="2"/>
</dbReference>
<evidence type="ECO:0008006" key="7">
    <source>
        <dbReference type="Google" id="ProtNLM"/>
    </source>
</evidence>
<feature type="chain" id="PRO_5001512508" description="Receptor L-domain domain-containing protein" evidence="4">
    <location>
        <begin position="22"/>
        <end position="476"/>
    </location>
</feature>
<dbReference type="Proteomes" id="UP000023541">
    <property type="component" value="Unassembled WGS sequence"/>
</dbReference>
<dbReference type="GO" id="GO:0030313">
    <property type="term" value="C:cell envelope"/>
    <property type="evidence" value="ECO:0007669"/>
    <property type="project" value="UniProtKB-SubCell"/>
</dbReference>
<dbReference type="Gene3D" id="3.80.10.10">
    <property type="entry name" value="Ribonuclease Inhibitor"/>
    <property type="match status" value="2"/>
</dbReference>
<evidence type="ECO:0000256" key="1">
    <source>
        <dbReference type="ARBA" id="ARBA00004196"/>
    </source>
</evidence>